<keyword evidence="9" id="KW-1185">Reference proteome</keyword>
<protein>
    <submittedName>
        <fullName evidence="8">S8 family serine peptidase</fullName>
    </submittedName>
</protein>
<feature type="signal peptide" evidence="6">
    <location>
        <begin position="1"/>
        <end position="29"/>
    </location>
</feature>
<name>A0ABP4VCN6_9MICO</name>
<dbReference type="PANTHER" id="PTHR43806">
    <property type="entry name" value="PEPTIDASE S8"/>
    <property type="match status" value="1"/>
</dbReference>
<feature type="chain" id="PRO_5045516036" evidence="6">
    <location>
        <begin position="30"/>
        <end position="1138"/>
    </location>
</feature>
<organism evidence="8 9">
    <name type="scientific">Isoptericola hypogeus</name>
    <dbReference type="NCBI Taxonomy" id="300179"/>
    <lineage>
        <taxon>Bacteria</taxon>
        <taxon>Bacillati</taxon>
        <taxon>Actinomycetota</taxon>
        <taxon>Actinomycetes</taxon>
        <taxon>Micrococcales</taxon>
        <taxon>Promicromonosporaceae</taxon>
        <taxon>Isoptericola</taxon>
    </lineage>
</organism>
<feature type="active site" description="Charge relay system" evidence="5">
    <location>
        <position position="438"/>
    </location>
</feature>
<dbReference type="InterPro" id="IPR036852">
    <property type="entry name" value="Peptidase_S8/S53_dom_sf"/>
</dbReference>
<evidence type="ECO:0000313" key="8">
    <source>
        <dbReference type="EMBL" id="GAA1721969.1"/>
    </source>
</evidence>
<dbReference type="PRINTS" id="PR00723">
    <property type="entry name" value="SUBTILISIN"/>
</dbReference>
<evidence type="ECO:0000256" key="4">
    <source>
        <dbReference type="ARBA" id="ARBA00022825"/>
    </source>
</evidence>
<dbReference type="EMBL" id="BAAAPM010000003">
    <property type="protein sequence ID" value="GAA1721969.1"/>
    <property type="molecule type" value="Genomic_DNA"/>
</dbReference>
<comment type="similarity">
    <text evidence="1 5">Belongs to the peptidase S8 family.</text>
</comment>
<evidence type="ECO:0000256" key="5">
    <source>
        <dbReference type="PROSITE-ProRule" id="PRU01240"/>
    </source>
</evidence>
<keyword evidence="6" id="KW-0732">Signal</keyword>
<keyword evidence="3 5" id="KW-0378">Hydrolase</keyword>
<evidence type="ECO:0000256" key="3">
    <source>
        <dbReference type="ARBA" id="ARBA00022801"/>
    </source>
</evidence>
<evidence type="ECO:0000256" key="6">
    <source>
        <dbReference type="SAM" id="SignalP"/>
    </source>
</evidence>
<dbReference type="InterPro" id="IPR023828">
    <property type="entry name" value="Peptidase_S8_Ser-AS"/>
</dbReference>
<dbReference type="PROSITE" id="PS00137">
    <property type="entry name" value="SUBTILASE_HIS"/>
    <property type="match status" value="1"/>
</dbReference>
<evidence type="ECO:0000313" key="9">
    <source>
        <dbReference type="Proteomes" id="UP001501138"/>
    </source>
</evidence>
<dbReference type="InterPro" id="IPR022398">
    <property type="entry name" value="Peptidase_S8_His-AS"/>
</dbReference>
<keyword evidence="4 5" id="KW-0720">Serine protease</keyword>
<feature type="active site" description="Charge relay system" evidence="5">
    <location>
        <position position="238"/>
    </location>
</feature>
<dbReference type="InterPro" id="IPR050131">
    <property type="entry name" value="Peptidase_S8_subtilisin-like"/>
</dbReference>
<proteinExistence type="inferred from homology"/>
<comment type="caution">
    <text evidence="8">The sequence shown here is derived from an EMBL/GenBank/DDBJ whole genome shotgun (WGS) entry which is preliminary data.</text>
</comment>
<feature type="active site" description="Charge relay system" evidence="5">
    <location>
        <position position="269"/>
    </location>
</feature>
<evidence type="ECO:0000259" key="7">
    <source>
        <dbReference type="Pfam" id="PF00082"/>
    </source>
</evidence>
<evidence type="ECO:0000256" key="2">
    <source>
        <dbReference type="ARBA" id="ARBA00022670"/>
    </source>
</evidence>
<dbReference type="InterPro" id="IPR015500">
    <property type="entry name" value="Peptidase_S8_subtilisin-rel"/>
</dbReference>
<dbReference type="PANTHER" id="PTHR43806:SF65">
    <property type="entry name" value="SERINE PROTEASE APRX"/>
    <property type="match status" value="1"/>
</dbReference>
<dbReference type="Pfam" id="PF00082">
    <property type="entry name" value="Peptidase_S8"/>
    <property type="match status" value="1"/>
</dbReference>
<dbReference type="Proteomes" id="UP001501138">
    <property type="component" value="Unassembled WGS sequence"/>
</dbReference>
<accession>A0ABP4VCN6</accession>
<dbReference type="PROSITE" id="PS51892">
    <property type="entry name" value="SUBTILASE"/>
    <property type="match status" value="1"/>
</dbReference>
<dbReference type="RefSeq" id="WP_344247584.1">
    <property type="nucleotide sequence ID" value="NZ_BAAAPM010000003.1"/>
</dbReference>
<sequence>MSRLTGPAAGGLAALVAVSVLATGQTAHAGPPGDDTPALVGASAATSGAETHEVTLVTGDRVLVTTAPDGTQSAAMQTDGDFYTRHVDGDLYLFPADAQQALAADRLDAELFNVSGLIEQGYDDASRETLPLIVQGAIPQTRSATGVTVDARLESIGSAAVSLDKDRAAAAYGQLLGTGARSAGSADPAGSADKIWLDARVQPTDLDLDPATGVEQTGAPRAWDHGYDGTGTTVAVLDTGYDAGHPDLAGQVVAAEDFTGQGIDDASGHGTHVASTVAGSGAADPSKVGMAPQADLMIGKVLGQGGGQASWIIDGMEWAIDGGADVVNMSLGSDVPTDCTDPMSMALQDLSEQTATLFVVAAGNAGARETVSSPGCAQGALTVGAVDADGVTAPFSSRGSTLGEHRVKPDVAAPGVAIAGAAAGSPGGVHYTRKSGTSMASPHVAGAAALVRQAHPGWTAQQVKAALAASVKDDAQGTVYDQGAGELSALAAIRTPVTTDVGVKVADFAWPHGRGQVATKPVTYSNTSDRPVKLRLSVEDVTGADGRSVPSYLLGVDDRVITVPARGSATVDVVARGDVGTLRESAYGEIGGRIVARGGAGHEAVRVTTAVGFWLEPETVTVTVKGIDRDGAAATAGYLDITDMHQPSRAVHYFTGEDLTLRLRAGSYVVTSFIPSVEPDGTTGYAYVGDPEAELTDDTTLVLDARAARKVTVAGDRPAQIRSGSMALQRSWDDRWLLGSALSAGGATGAPTFYAAPTGRAGNGDFTFGTYVRAYDPNVPIEDSDYVYNLAFTEEGRVSADQSHRIADRRLATVTERWHAQRTAWPHAEDMTRIMPGDGTDPIMAATSSPVAAPGTRTAYYTPDVAWQQLASSGGFRDRPETWFDPVRKYSARERAETDWFKMTTRTAMAHRDDGSPGRIAERQGSLVGMSFPYWQDSVAGRTGVAGFLDVGNLRLYQDGELIGTRAVPFGQFEVGTEASELRAELIQLSLRPRAEWKFGRATFSEFTFSTSRPEGDAIEALPIALPHYDAPVDELNLAPATAGFPVTVSLNGQDGYDPGDIVSLSAQVSFDEIDAVRTPLEDYTWVDAPVVRRDGEWVVLVDNSAATQDKVVSLRIEAEDSHGTRTEQSVVHLYGVK</sequence>
<dbReference type="Gene3D" id="3.40.50.200">
    <property type="entry name" value="Peptidase S8/S53 domain"/>
    <property type="match status" value="1"/>
</dbReference>
<feature type="domain" description="Peptidase S8/S53" evidence="7">
    <location>
        <begin position="229"/>
        <end position="484"/>
    </location>
</feature>
<reference evidence="9" key="1">
    <citation type="journal article" date="2019" name="Int. J. Syst. Evol. Microbiol.">
        <title>The Global Catalogue of Microorganisms (GCM) 10K type strain sequencing project: providing services to taxonomists for standard genome sequencing and annotation.</title>
        <authorList>
            <consortium name="The Broad Institute Genomics Platform"/>
            <consortium name="The Broad Institute Genome Sequencing Center for Infectious Disease"/>
            <person name="Wu L."/>
            <person name="Ma J."/>
        </authorList>
    </citation>
    <scope>NUCLEOTIDE SEQUENCE [LARGE SCALE GENOMIC DNA]</scope>
    <source>
        <strain evidence="9">JCM 15589</strain>
    </source>
</reference>
<dbReference type="SUPFAM" id="SSF52743">
    <property type="entry name" value="Subtilisin-like"/>
    <property type="match status" value="1"/>
</dbReference>
<dbReference type="InterPro" id="IPR000209">
    <property type="entry name" value="Peptidase_S8/S53_dom"/>
</dbReference>
<dbReference type="PROSITE" id="PS00138">
    <property type="entry name" value="SUBTILASE_SER"/>
    <property type="match status" value="1"/>
</dbReference>
<keyword evidence="2 5" id="KW-0645">Protease</keyword>
<evidence type="ECO:0000256" key="1">
    <source>
        <dbReference type="ARBA" id="ARBA00011073"/>
    </source>
</evidence>
<gene>
    <name evidence="8" type="ORF">GCM10009809_17050</name>
</gene>